<dbReference type="Proteomes" id="UP000007800">
    <property type="component" value="Unassembled WGS sequence"/>
</dbReference>
<evidence type="ECO:0000313" key="2">
    <source>
        <dbReference type="EMBL" id="EER15891.1"/>
    </source>
</evidence>
<dbReference type="InParanoid" id="C5KH29"/>
<dbReference type="OrthoDB" id="365041at2759"/>
<proteinExistence type="predicted"/>
<keyword evidence="1" id="KW-0175">Coiled coil</keyword>
<dbReference type="AlphaFoldDB" id="C5KH29"/>
<accession>C5KH29</accession>
<protein>
    <submittedName>
        <fullName evidence="2">Uncharacterized protein</fullName>
    </submittedName>
</protein>
<organism evidence="3">
    <name type="scientific">Perkinsus marinus (strain ATCC 50983 / TXsc)</name>
    <dbReference type="NCBI Taxonomy" id="423536"/>
    <lineage>
        <taxon>Eukaryota</taxon>
        <taxon>Sar</taxon>
        <taxon>Alveolata</taxon>
        <taxon>Perkinsozoa</taxon>
        <taxon>Perkinsea</taxon>
        <taxon>Perkinsida</taxon>
        <taxon>Perkinsidae</taxon>
        <taxon>Perkinsus</taxon>
    </lineage>
</organism>
<evidence type="ECO:0000256" key="1">
    <source>
        <dbReference type="SAM" id="Coils"/>
    </source>
</evidence>
<name>C5KH29_PERM5</name>
<gene>
    <name evidence="2" type="ORF">Pmar_PMAR003348</name>
</gene>
<dbReference type="EMBL" id="GG673069">
    <property type="protein sequence ID" value="EER15891.1"/>
    <property type="molecule type" value="Genomic_DNA"/>
</dbReference>
<reference evidence="2 3" key="1">
    <citation type="submission" date="2008-07" db="EMBL/GenBank/DDBJ databases">
        <authorList>
            <person name="El-Sayed N."/>
            <person name="Caler E."/>
            <person name="Inman J."/>
            <person name="Amedeo P."/>
            <person name="Hass B."/>
            <person name="Wortman J."/>
        </authorList>
    </citation>
    <scope>NUCLEOTIDE SEQUENCE [LARGE SCALE GENOMIC DNA]</scope>
    <source>
        <strain evidence="3">ATCC 50983 / TXsc</strain>
    </source>
</reference>
<sequence length="204" mass="22535">MAEVEGDTTDIVAGEDYEDLAHMKGPEPEVARVMDTDEVKARRRKWKAREFRQYLVDAGLVDAIVKMFVGLLEADQLPHLDGSRPETHHDMGNRILTDFFGEYRDAAWDEVNALEAENRTLKQSNEELEGRIPQLNESIIKARIDKTAGEWWSVVANKAGNPTADTLSPKELIAALKPTGDVLDSVKKCGALTSADVMLTGGSV</sequence>
<evidence type="ECO:0000313" key="3">
    <source>
        <dbReference type="Proteomes" id="UP000007800"/>
    </source>
</evidence>
<feature type="coiled-coil region" evidence="1">
    <location>
        <begin position="111"/>
        <end position="138"/>
    </location>
</feature>
<dbReference type="GeneID" id="9060727"/>
<dbReference type="RefSeq" id="XP_002784095.1">
    <property type="nucleotide sequence ID" value="XM_002784049.1"/>
</dbReference>
<dbReference type="OMA" id="YRDLAWD"/>
<keyword evidence="3" id="KW-1185">Reference proteome</keyword>